<sequence length="123" mass="13961">IMEKRLVKEIDTGIKHMSIIEFLRKAVSGSIRGVNIVNGFEELAKIWNSPEVFASYMRRSLRSIMEQMMSGSCTVIFPVGDRTIIGEERPRLMETGLSLAKIFGANRLERIKNGHFYSTVNIP</sequence>
<dbReference type="EMBL" id="BARU01028210">
    <property type="protein sequence ID" value="GAH67998.1"/>
    <property type="molecule type" value="Genomic_DNA"/>
</dbReference>
<dbReference type="AlphaFoldDB" id="X1JE31"/>
<organism evidence="1">
    <name type="scientific">marine sediment metagenome</name>
    <dbReference type="NCBI Taxonomy" id="412755"/>
    <lineage>
        <taxon>unclassified sequences</taxon>
        <taxon>metagenomes</taxon>
        <taxon>ecological metagenomes</taxon>
    </lineage>
</organism>
<proteinExistence type="predicted"/>
<comment type="caution">
    <text evidence="1">The sequence shown here is derived from an EMBL/GenBank/DDBJ whole genome shotgun (WGS) entry which is preliminary data.</text>
</comment>
<protein>
    <submittedName>
        <fullName evidence="1">Uncharacterized protein</fullName>
    </submittedName>
</protein>
<name>X1JE31_9ZZZZ</name>
<evidence type="ECO:0000313" key="1">
    <source>
        <dbReference type="EMBL" id="GAH67998.1"/>
    </source>
</evidence>
<gene>
    <name evidence="1" type="ORF">S03H2_45059</name>
</gene>
<reference evidence="1" key="1">
    <citation type="journal article" date="2014" name="Front. Microbiol.">
        <title>High frequency of phylogenetically diverse reductive dehalogenase-homologous genes in deep subseafloor sedimentary metagenomes.</title>
        <authorList>
            <person name="Kawai M."/>
            <person name="Futagami T."/>
            <person name="Toyoda A."/>
            <person name="Takaki Y."/>
            <person name="Nishi S."/>
            <person name="Hori S."/>
            <person name="Arai W."/>
            <person name="Tsubouchi T."/>
            <person name="Morono Y."/>
            <person name="Uchiyama I."/>
            <person name="Ito T."/>
            <person name="Fujiyama A."/>
            <person name="Inagaki F."/>
            <person name="Takami H."/>
        </authorList>
    </citation>
    <scope>NUCLEOTIDE SEQUENCE</scope>
    <source>
        <strain evidence="1">Expedition CK06-06</strain>
    </source>
</reference>
<feature type="non-terminal residue" evidence="1">
    <location>
        <position position="1"/>
    </location>
</feature>
<accession>X1JE31</accession>